<keyword evidence="4 6" id="KW-1133">Transmembrane helix</keyword>
<name>A0A7R7VVJ4_ASPCH</name>
<feature type="transmembrane region" description="Helical" evidence="6">
    <location>
        <begin position="90"/>
        <end position="114"/>
    </location>
</feature>
<dbReference type="Proteomes" id="UP000637239">
    <property type="component" value="Chromosome 7"/>
</dbReference>
<keyword evidence="3 6" id="KW-0812">Transmembrane</keyword>
<organism evidence="7 8">
    <name type="scientific">Aspergillus chevalieri</name>
    <name type="common">Eurotium chevalieri</name>
    <dbReference type="NCBI Taxonomy" id="182096"/>
    <lineage>
        <taxon>Eukaryota</taxon>
        <taxon>Fungi</taxon>
        <taxon>Dikarya</taxon>
        <taxon>Ascomycota</taxon>
        <taxon>Pezizomycotina</taxon>
        <taxon>Eurotiomycetes</taxon>
        <taxon>Eurotiomycetidae</taxon>
        <taxon>Eurotiales</taxon>
        <taxon>Aspergillaceae</taxon>
        <taxon>Aspergillus</taxon>
        <taxon>Aspergillus subgen. Aspergillus</taxon>
    </lineage>
</organism>
<proteinExistence type="inferred from homology"/>
<evidence type="ECO:0000256" key="5">
    <source>
        <dbReference type="ARBA" id="ARBA00023136"/>
    </source>
</evidence>
<dbReference type="GO" id="GO:0016020">
    <property type="term" value="C:membrane"/>
    <property type="evidence" value="ECO:0007669"/>
    <property type="project" value="UniProtKB-SubCell"/>
</dbReference>
<dbReference type="KEGG" id="ache:ACHE_70263S"/>
<evidence type="ECO:0000256" key="4">
    <source>
        <dbReference type="ARBA" id="ARBA00022989"/>
    </source>
</evidence>
<comment type="similarity">
    <text evidence="2">Belongs to the IFI6/IFI27 family.</text>
</comment>
<evidence type="ECO:0000256" key="6">
    <source>
        <dbReference type="SAM" id="Phobius"/>
    </source>
</evidence>
<gene>
    <name evidence="7" type="ORF">ACHE_70263S</name>
</gene>
<evidence type="ECO:0000313" key="8">
    <source>
        <dbReference type="Proteomes" id="UP000637239"/>
    </source>
</evidence>
<dbReference type="Pfam" id="PF06140">
    <property type="entry name" value="Ifi-6-16"/>
    <property type="match status" value="1"/>
</dbReference>
<sequence length="152" mass="16358">MPPSNLLIASLNFTRAETVGAGIRQFIADRSLVIYGVENLTQTWLWDEWWTNLSQWLSRPDVIAAIMAWWITFTIVMTIIMCLGFGPGGVIAGSLAAAFQSLMYGGFTPAGGIFATLTSMAMLGTFMFPAFLLASVLATGVTVLVWGLGVGK</sequence>
<dbReference type="InterPro" id="IPR038213">
    <property type="entry name" value="IFI6/IFI27-like_sf"/>
</dbReference>
<accession>A0A7R7VVJ4</accession>
<dbReference type="InterPro" id="IPR009311">
    <property type="entry name" value="IFI6/IFI27-like"/>
</dbReference>
<evidence type="ECO:0000313" key="7">
    <source>
        <dbReference type="EMBL" id="BCR91420.1"/>
    </source>
</evidence>
<reference evidence="7" key="1">
    <citation type="submission" date="2021-01" db="EMBL/GenBank/DDBJ databases">
        <authorList>
            <consortium name="Aspergillus chevalieri M1 genome sequencing consortium"/>
            <person name="Kazuki M."/>
            <person name="Futagami T."/>
        </authorList>
    </citation>
    <scope>NUCLEOTIDE SEQUENCE</scope>
    <source>
        <strain evidence="7">M1</strain>
    </source>
</reference>
<reference evidence="7" key="2">
    <citation type="submission" date="2021-02" db="EMBL/GenBank/DDBJ databases">
        <title>Aspergillus chevalieri M1 genome sequence.</title>
        <authorList>
            <person name="Kadooka C."/>
            <person name="Mori K."/>
            <person name="Futagami T."/>
        </authorList>
    </citation>
    <scope>NUCLEOTIDE SEQUENCE</scope>
    <source>
        <strain evidence="7">M1</strain>
    </source>
</reference>
<feature type="transmembrane region" description="Helical" evidence="6">
    <location>
        <begin position="62"/>
        <end position="83"/>
    </location>
</feature>
<dbReference type="GeneID" id="66985778"/>
<keyword evidence="8" id="KW-1185">Reference proteome</keyword>
<feature type="transmembrane region" description="Helical" evidence="6">
    <location>
        <begin position="126"/>
        <end position="148"/>
    </location>
</feature>
<comment type="subcellular location">
    <subcellularLocation>
        <location evidence="1">Membrane</location>
        <topology evidence="1">Multi-pass membrane protein</topology>
    </subcellularLocation>
</comment>
<dbReference type="Gene3D" id="6.10.110.10">
    <property type="match status" value="1"/>
</dbReference>
<keyword evidence="5 6" id="KW-0472">Membrane</keyword>
<protein>
    <submittedName>
        <fullName evidence="7">Uncharacterized protein</fullName>
    </submittedName>
</protein>
<dbReference type="RefSeq" id="XP_043139942.1">
    <property type="nucleotide sequence ID" value="XM_043282577.1"/>
</dbReference>
<dbReference type="AlphaFoldDB" id="A0A7R7VVJ4"/>
<evidence type="ECO:0000256" key="1">
    <source>
        <dbReference type="ARBA" id="ARBA00004141"/>
    </source>
</evidence>
<evidence type="ECO:0000256" key="3">
    <source>
        <dbReference type="ARBA" id="ARBA00022692"/>
    </source>
</evidence>
<dbReference type="EMBL" id="AP024422">
    <property type="protein sequence ID" value="BCR91420.1"/>
    <property type="molecule type" value="Genomic_DNA"/>
</dbReference>
<evidence type="ECO:0000256" key="2">
    <source>
        <dbReference type="ARBA" id="ARBA00007262"/>
    </source>
</evidence>